<name>A0A154WHF9_9PROT</name>
<feature type="domain" description="Tryptophan synthase beta chain-like PALP" evidence="12">
    <location>
        <begin position="18"/>
        <end position="304"/>
    </location>
</feature>
<keyword evidence="8" id="KW-0198">Cysteine biosynthesis</keyword>
<evidence type="ECO:0000313" key="13">
    <source>
        <dbReference type="EMBL" id="KZD12909.1"/>
    </source>
</evidence>
<dbReference type="SUPFAM" id="SSF53686">
    <property type="entry name" value="Tryptophan synthase beta subunit-like PLP-dependent enzymes"/>
    <property type="match status" value="1"/>
</dbReference>
<evidence type="ECO:0000256" key="8">
    <source>
        <dbReference type="ARBA" id="ARBA00023192"/>
    </source>
</evidence>
<dbReference type="InterPro" id="IPR001926">
    <property type="entry name" value="TrpB-like_PALP"/>
</dbReference>
<keyword evidence="14" id="KW-1185">Reference proteome</keyword>
<dbReference type="CDD" id="cd01561">
    <property type="entry name" value="CBS_like"/>
    <property type="match status" value="1"/>
</dbReference>
<dbReference type="STRING" id="580166.AUP43_00810"/>
<proteinExistence type="inferred from homology"/>
<dbReference type="InterPro" id="IPR036052">
    <property type="entry name" value="TrpB-like_PALP_sf"/>
</dbReference>
<evidence type="ECO:0000256" key="11">
    <source>
        <dbReference type="PIRSR" id="PIRSR605856-51"/>
    </source>
</evidence>
<dbReference type="NCBIfam" id="TIGR01139">
    <property type="entry name" value="cysK"/>
    <property type="match status" value="1"/>
</dbReference>
<evidence type="ECO:0000256" key="1">
    <source>
        <dbReference type="ARBA" id="ARBA00001933"/>
    </source>
</evidence>
<dbReference type="Proteomes" id="UP000076400">
    <property type="component" value="Unassembled WGS sequence"/>
</dbReference>
<evidence type="ECO:0000256" key="9">
    <source>
        <dbReference type="ARBA" id="ARBA00047931"/>
    </source>
</evidence>
<dbReference type="RefSeq" id="WP_067551238.1">
    <property type="nucleotide sequence ID" value="NZ_LPXN01000001.1"/>
</dbReference>
<feature type="binding site" evidence="10">
    <location>
        <position position="277"/>
    </location>
    <ligand>
        <name>pyridoxal 5'-phosphate</name>
        <dbReference type="ChEBI" id="CHEBI:597326"/>
    </ligand>
</feature>
<comment type="catalytic activity">
    <reaction evidence="9">
        <text>O-acetyl-L-serine + hydrogen sulfide = L-cysteine + acetate</text>
        <dbReference type="Rhea" id="RHEA:14829"/>
        <dbReference type="ChEBI" id="CHEBI:29919"/>
        <dbReference type="ChEBI" id="CHEBI:30089"/>
        <dbReference type="ChEBI" id="CHEBI:35235"/>
        <dbReference type="ChEBI" id="CHEBI:58340"/>
        <dbReference type="EC" id="2.5.1.47"/>
    </reaction>
</comment>
<evidence type="ECO:0000313" key="14">
    <source>
        <dbReference type="Proteomes" id="UP000076400"/>
    </source>
</evidence>
<dbReference type="AlphaFoldDB" id="A0A154WHF9"/>
<evidence type="ECO:0000256" key="7">
    <source>
        <dbReference type="ARBA" id="ARBA00022898"/>
    </source>
</evidence>
<reference evidence="13 14" key="1">
    <citation type="submission" date="2015-12" db="EMBL/GenBank/DDBJ databases">
        <title>Genome sequence of Oceanibaculum pacificum MCCC 1A02656.</title>
        <authorList>
            <person name="Lu L."/>
            <person name="Lai Q."/>
            <person name="Shao Z."/>
            <person name="Qian P."/>
        </authorList>
    </citation>
    <scope>NUCLEOTIDE SEQUENCE [LARGE SCALE GENOMIC DNA]</scope>
    <source>
        <strain evidence="13 14">MCCC 1A02656</strain>
    </source>
</reference>
<comment type="similarity">
    <text evidence="3">Belongs to the cysteine synthase/cystathionine beta-synthase family.</text>
</comment>
<dbReference type="GO" id="GO:0004124">
    <property type="term" value="F:cysteine synthase activity"/>
    <property type="evidence" value="ECO:0007669"/>
    <property type="project" value="UniProtKB-EC"/>
</dbReference>
<protein>
    <recommendedName>
        <fullName evidence="4">cysteine synthase</fullName>
        <ecNumber evidence="4">2.5.1.47</ecNumber>
    </recommendedName>
</protein>
<dbReference type="NCBIfam" id="TIGR01136">
    <property type="entry name" value="cysKM"/>
    <property type="match status" value="1"/>
</dbReference>
<evidence type="ECO:0000256" key="2">
    <source>
        <dbReference type="ARBA" id="ARBA00004962"/>
    </source>
</evidence>
<dbReference type="GO" id="GO:0006535">
    <property type="term" value="P:cysteine biosynthetic process from serine"/>
    <property type="evidence" value="ECO:0007669"/>
    <property type="project" value="InterPro"/>
</dbReference>
<keyword evidence="6" id="KW-0808">Transferase</keyword>
<organism evidence="13 14">
    <name type="scientific">Oceanibaculum pacificum</name>
    <dbReference type="NCBI Taxonomy" id="580166"/>
    <lineage>
        <taxon>Bacteria</taxon>
        <taxon>Pseudomonadati</taxon>
        <taxon>Pseudomonadota</taxon>
        <taxon>Alphaproteobacteria</taxon>
        <taxon>Rhodospirillales</taxon>
        <taxon>Oceanibaculaceae</taxon>
        <taxon>Oceanibaculum</taxon>
    </lineage>
</organism>
<evidence type="ECO:0000256" key="4">
    <source>
        <dbReference type="ARBA" id="ARBA00012681"/>
    </source>
</evidence>
<evidence type="ECO:0000259" key="12">
    <source>
        <dbReference type="Pfam" id="PF00291"/>
    </source>
</evidence>
<dbReference type="PANTHER" id="PTHR10314">
    <property type="entry name" value="CYSTATHIONINE BETA-SYNTHASE"/>
    <property type="match status" value="1"/>
</dbReference>
<feature type="binding site" evidence="10">
    <location>
        <begin position="189"/>
        <end position="193"/>
    </location>
    <ligand>
        <name>pyridoxal 5'-phosphate</name>
        <dbReference type="ChEBI" id="CHEBI:597326"/>
    </ligand>
</feature>
<accession>A0A154WHF9</accession>
<evidence type="ECO:0000256" key="6">
    <source>
        <dbReference type="ARBA" id="ARBA00022679"/>
    </source>
</evidence>
<dbReference type="EC" id="2.5.1.47" evidence="4"/>
<comment type="caution">
    <text evidence="13">The sequence shown here is derived from an EMBL/GenBank/DDBJ whole genome shotgun (WGS) entry which is preliminary data.</text>
</comment>
<keyword evidence="7 10" id="KW-0663">Pyridoxal phosphate</keyword>
<dbReference type="InterPro" id="IPR005856">
    <property type="entry name" value="Cys_synth"/>
</dbReference>
<dbReference type="OrthoDB" id="9805733at2"/>
<comment type="pathway">
    <text evidence="2">Amino-acid biosynthesis; L-cysteine biosynthesis; L-cysteine from L-serine: step 2/2.</text>
</comment>
<keyword evidence="5" id="KW-0028">Amino-acid biosynthesis</keyword>
<dbReference type="FunFam" id="3.40.50.1100:FF:000067">
    <property type="entry name" value="Cysteine synthase"/>
    <property type="match status" value="1"/>
</dbReference>
<dbReference type="Gene3D" id="3.40.50.1100">
    <property type="match status" value="2"/>
</dbReference>
<gene>
    <name evidence="13" type="ORF">AUP43_00810</name>
</gene>
<evidence type="ECO:0000256" key="5">
    <source>
        <dbReference type="ARBA" id="ARBA00022605"/>
    </source>
</evidence>
<sequence>MSDQKPVFRGKIYDSIVDTIGATPLVRVKRLADRHGVQAEIVAKLEFFNPLASVKDRIGAAMIEAAEAEGKLKPGAIIVEPTSGNTGIALAFVAAAKGYRLILTMPESMSVERRKMLKLLGAELELTPPEKGMKGAIAKAEEIVANTPGAFMPQQFQNLANPAVHRRTTAEEIWADTGGRADVLISGVGTGGTLTGVSEVLKQRKPGFRTVAVEPEDSPVLSGGQPGPHKIQGIGAGFVPDILQTGLIDETIRIGNETAFKMAREAARTEGLPVGISSGAALAAAIEVGKRPEMAGKLIVAIIPSFAERYLSTALFEGL</sequence>
<dbReference type="InterPro" id="IPR050214">
    <property type="entry name" value="Cys_Synth/Cystath_Beta-Synth"/>
</dbReference>
<dbReference type="InterPro" id="IPR005859">
    <property type="entry name" value="CysK"/>
</dbReference>
<feature type="modified residue" description="N6-(pyridoxal phosphate)lysine" evidence="11">
    <location>
        <position position="55"/>
    </location>
</feature>
<dbReference type="GO" id="GO:0005737">
    <property type="term" value="C:cytoplasm"/>
    <property type="evidence" value="ECO:0007669"/>
    <property type="project" value="UniProtKB-ARBA"/>
</dbReference>
<evidence type="ECO:0000256" key="3">
    <source>
        <dbReference type="ARBA" id="ARBA00007103"/>
    </source>
</evidence>
<dbReference type="EMBL" id="LPXN01000001">
    <property type="protein sequence ID" value="KZD12909.1"/>
    <property type="molecule type" value="Genomic_DNA"/>
</dbReference>
<comment type="cofactor">
    <cofactor evidence="1 10">
        <name>pyridoxal 5'-phosphate</name>
        <dbReference type="ChEBI" id="CHEBI:597326"/>
    </cofactor>
</comment>
<feature type="binding site" evidence="10">
    <location>
        <position position="85"/>
    </location>
    <ligand>
        <name>pyridoxal 5'-phosphate</name>
        <dbReference type="ChEBI" id="CHEBI:597326"/>
    </ligand>
</feature>
<dbReference type="Pfam" id="PF00291">
    <property type="entry name" value="PALP"/>
    <property type="match status" value="1"/>
</dbReference>
<evidence type="ECO:0000256" key="10">
    <source>
        <dbReference type="PIRSR" id="PIRSR605856-50"/>
    </source>
</evidence>